<evidence type="ECO:0000313" key="4">
    <source>
        <dbReference type="EMBL" id="CAF3579174.1"/>
    </source>
</evidence>
<dbReference type="PROSITE" id="PS50174">
    <property type="entry name" value="G_PATCH"/>
    <property type="match status" value="1"/>
</dbReference>
<dbReference type="EMBL" id="CAJOBD010000109">
    <property type="protein sequence ID" value="CAF3579174.1"/>
    <property type="molecule type" value="Genomic_DNA"/>
</dbReference>
<dbReference type="PANTHER" id="PTHR20923">
    <property type="entry name" value="BAT4 PROTEIN-RELATED"/>
    <property type="match status" value="1"/>
</dbReference>
<proteinExistence type="predicted"/>
<dbReference type="EMBL" id="CAJNOT010001103">
    <property type="protein sequence ID" value="CAF1145704.1"/>
    <property type="molecule type" value="Genomic_DNA"/>
</dbReference>
<feature type="compositionally biased region" description="Polar residues" evidence="1">
    <location>
        <begin position="146"/>
        <end position="160"/>
    </location>
</feature>
<dbReference type="GO" id="GO:0003676">
    <property type="term" value="F:nucleic acid binding"/>
    <property type="evidence" value="ECO:0007669"/>
    <property type="project" value="InterPro"/>
</dbReference>
<feature type="compositionally biased region" description="Low complexity" evidence="1">
    <location>
        <begin position="129"/>
        <end position="145"/>
    </location>
</feature>
<feature type="region of interest" description="Disordered" evidence="1">
    <location>
        <begin position="129"/>
        <end position="160"/>
    </location>
</feature>
<evidence type="ECO:0000313" key="3">
    <source>
        <dbReference type="EMBL" id="CAF1145704.1"/>
    </source>
</evidence>
<sequence length="310" mass="35795">MSSLFTRLSKQKTQRKHMRNNEISEIIKETKRYLNVNNTQHISSNCNNLLNLSNKLKIQSSSLSSVSKSNSVSQIEKKHAYHRCQNKKTTISINKCKQSHTKHNNYHRRNNILSDITILSIDDSKMDTNLNDNNKNSSLINNQTNDKQLNSSTNKSNTPDIISWWEDNQQEIFKNKNDDDDDDDEMLITSDEILQKIVDGALNLMLTSSKSKIQKQIQTFIDRKKFRQNIQSKNVHIDSHLEQNVQSLKNNDIITPINPTNLGHQLLEKIGWIPGNGLGLNQDGIKTPIEVNIRNHRHGLGYEKQIDRYQ</sequence>
<dbReference type="SMART" id="SM00443">
    <property type="entry name" value="G_patch"/>
    <property type="match status" value="1"/>
</dbReference>
<dbReference type="Pfam" id="PF01585">
    <property type="entry name" value="G-patch"/>
    <property type="match status" value="1"/>
</dbReference>
<feature type="domain" description="G-patch" evidence="2">
    <location>
        <begin position="259"/>
        <end position="305"/>
    </location>
</feature>
<dbReference type="AlphaFoldDB" id="A0A814SJJ3"/>
<gene>
    <name evidence="4" type="ORF">JBS370_LOCUS2720</name>
    <name evidence="3" type="ORF">ZHD862_LOCUS19890</name>
</gene>
<evidence type="ECO:0000313" key="5">
    <source>
        <dbReference type="Proteomes" id="UP000663864"/>
    </source>
</evidence>
<organism evidence="3 5">
    <name type="scientific">Rotaria sordida</name>
    <dbReference type="NCBI Taxonomy" id="392033"/>
    <lineage>
        <taxon>Eukaryota</taxon>
        <taxon>Metazoa</taxon>
        <taxon>Spiralia</taxon>
        <taxon>Gnathifera</taxon>
        <taxon>Rotifera</taxon>
        <taxon>Eurotatoria</taxon>
        <taxon>Bdelloidea</taxon>
        <taxon>Philodinida</taxon>
        <taxon>Philodinidae</taxon>
        <taxon>Rotaria</taxon>
    </lineage>
</organism>
<accession>A0A814SJJ3</accession>
<dbReference type="PANTHER" id="PTHR20923:SF1">
    <property type="entry name" value="G PATCH DOMAIN AND ANKYRIN REPEAT-CONTAINING PROTEIN 1"/>
    <property type="match status" value="1"/>
</dbReference>
<comment type="caution">
    <text evidence="3">The sequence shown here is derived from an EMBL/GenBank/DDBJ whole genome shotgun (WGS) entry which is preliminary data.</text>
</comment>
<reference evidence="3" key="1">
    <citation type="submission" date="2021-02" db="EMBL/GenBank/DDBJ databases">
        <authorList>
            <person name="Nowell W R."/>
        </authorList>
    </citation>
    <scope>NUCLEOTIDE SEQUENCE</scope>
</reference>
<dbReference type="InterPro" id="IPR000467">
    <property type="entry name" value="G_patch_dom"/>
</dbReference>
<evidence type="ECO:0000259" key="2">
    <source>
        <dbReference type="PROSITE" id="PS50174"/>
    </source>
</evidence>
<dbReference type="Proteomes" id="UP000663836">
    <property type="component" value="Unassembled WGS sequence"/>
</dbReference>
<protein>
    <recommendedName>
        <fullName evidence="2">G-patch domain-containing protein</fullName>
    </recommendedName>
</protein>
<dbReference type="InterPro" id="IPR039146">
    <property type="entry name" value="GPANK1"/>
</dbReference>
<name>A0A814SJJ3_9BILA</name>
<dbReference type="Proteomes" id="UP000663864">
    <property type="component" value="Unassembled WGS sequence"/>
</dbReference>
<evidence type="ECO:0000256" key="1">
    <source>
        <dbReference type="SAM" id="MobiDB-lite"/>
    </source>
</evidence>